<keyword evidence="2" id="KW-0547">Nucleotide-binding</keyword>
<dbReference type="Gene3D" id="1.10.510.10">
    <property type="entry name" value="Transferase(Phosphotransferase) domain 1"/>
    <property type="match status" value="1"/>
</dbReference>
<dbReference type="CDD" id="cd00180">
    <property type="entry name" value="PKc"/>
    <property type="match status" value="1"/>
</dbReference>
<evidence type="ECO:0000313" key="6">
    <source>
        <dbReference type="EMBL" id="KAF2848273.1"/>
    </source>
</evidence>
<dbReference type="PROSITE" id="PS50011">
    <property type="entry name" value="PROTEIN_KINASE_DOM"/>
    <property type="match status" value="1"/>
</dbReference>
<dbReference type="GO" id="GO:0005524">
    <property type="term" value="F:ATP binding"/>
    <property type="evidence" value="ECO:0007669"/>
    <property type="project" value="UniProtKB-KW"/>
</dbReference>
<dbReference type="EMBL" id="MU006319">
    <property type="protein sequence ID" value="KAF2848273.1"/>
    <property type="molecule type" value="Genomic_DNA"/>
</dbReference>
<accession>A0A6A7AYZ0</accession>
<keyword evidence="7" id="KW-1185">Reference proteome</keyword>
<dbReference type="PANTHER" id="PTHR44329:SF288">
    <property type="entry name" value="MITOGEN-ACTIVATED PROTEIN KINASE KINASE KINASE 20"/>
    <property type="match status" value="1"/>
</dbReference>
<feature type="non-terminal residue" evidence="6">
    <location>
        <position position="303"/>
    </location>
</feature>
<evidence type="ECO:0000256" key="2">
    <source>
        <dbReference type="ARBA" id="ARBA00022741"/>
    </source>
</evidence>
<proteinExistence type="predicted"/>
<sequence length="303" mass="34300">DLISFLAVVQEHGIAILPITWQAARLPIATGATGKINEALLNLRSSFAFKCVSDKQKETENTQTIMEVLTNEVKVFGHRSIRDNPNIVDLQGVCWDVSMDKEGNNTVWPVLVFEKTPYEDLYSFLMQPVGRELCFADRLRLCTDISTAIWGLHSNDIIHGDIKPGNVLIYQGDNGFTAKVTDFGYSTRIASDEDRIVLPKTYPWNAPEHDCGSFTPDQARKMDIFSLGMLCMWTLFEKHLSNLTQLPQAAQWATRIISNLKCEGRLIMLAQQLLRAEENLTEKTMQALDEFLSRSMLDDPNER</sequence>
<keyword evidence="3 6" id="KW-0418">Kinase</keyword>
<keyword evidence="1" id="KW-0808">Transferase</keyword>
<gene>
    <name evidence="6" type="ORF">T440DRAFT_381353</name>
</gene>
<dbReference type="Proteomes" id="UP000799423">
    <property type="component" value="Unassembled WGS sequence"/>
</dbReference>
<dbReference type="InterPro" id="IPR000719">
    <property type="entry name" value="Prot_kinase_dom"/>
</dbReference>
<reference evidence="6" key="1">
    <citation type="submission" date="2020-01" db="EMBL/GenBank/DDBJ databases">
        <authorList>
            <consortium name="DOE Joint Genome Institute"/>
            <person name="Haridas S."/>
            <person name="Albert R."/>
            <person name="Binder M."/>
            <person name="Bloem J."/>
            <person name="Labutti K."/>
            <person name="Salamov A."/>
            <person name="Andreopoulos B."/>
            <person name="Baker S.E."/>
            <person name="Barry K."/>
            <person name="Bills G."/>
            <person name="Bluhm B.H."/>
            <person name="Cannon C."/>
            <person name="Castanera R."/>
            <person name="Culley D.E."/>
            <person name="Daum C."/>
            <person name="Ezra D."/>
            <person name="Gonzalez J.B."/>
            <person name="Henrissat B."/>
            <person name="Kuo A."/>
            <person name="Liang C."/>
            <person name="Lipzen A."/>
            <person name="Lutzoni F."/>
            <person name="Magnuson J."/>
            <person name="Mondo S."/>
            <person name="Nolan M."/>
            <person name="Ohm R."/>
            <person name="Pangilinan J."/>
            <person name="Park H.-J."/>
            <person name="Ramirez L."/>
            <person name="Alfaro M."/>
            <person name="Sun H."/>
            <person name="Tritt A."/>
            <person name="Yoshinaga Y."/>
            <person name="Zwiers L.-H."/>
            <person name="Turgeon B.G."/>
            <person name="Goodwin S.B."/>
            <person name="Spatafora J.W."/>
            <person name="Crous P.W."/>
            <person name="Grigoriev I.V."/>
        </authorList>
    </citation>
    <scope>NUCLEOTIDE SEQUENCE</scope>
    <source>
        <strain evidence="6">IPT5</strain>
    </source>
</reference>
<evidence type="ECO:0000313" key="7">
    <source>
        <dbReference type="Proteomes" id="UP000799423"/>
    </source>
</evidence>
<evidence type="ECO:0000256" key="4">
    <source>
        <dbReference type="ARBA" id="ARBA00022840"/>
    </source>
</evidence>
<dbReference type="OrthoDB" id="626167at2759"/>
<dbReference type="InterPro" id="IPR011009">
    <property type="entry name" value="Kinase-like_dom_sf"/>
</dbReference>
<dbReference type="SMART" id="SM00220">
    <property type="entry name" value="S_TKc"/>
    <property type="match status" value="1"/>
</dbReference>
<evidence type="ECO:0000256" key="3">
    <source>
        <dbReference type="ARBA" id="ARBA00022777"/>
    </source>
</evidence>
<protein>
    <submittedName>
        <fullName evidence="6">Kinase-like protein</fullName>
    </submittedName>
</protein>
<dbReference type="Pfam" id="PF00069">
    <property type="entry name" value="Pkinase"/>
    <property type="match status" value="1"/>
</dbReference>
<dbReference type="InterPro" id="IPR008271">
    <property type="entry name" value="Ser/Thr_kinase_AS"/>
</dbReference>
<dbReference type="SUPFAM" id="SSF56112">
    <property type="entry name" value="Protein kinase-like (PK-like)"/>
    <property type="match status" value="1"/>
</dbReference>
<dbReference type="GO" id="GO:0004674">
    <property type="term" value="F:protein serine/threonine kinase activity"/>
    <property type="evidence" value="ECO:0007669"/>
    <property type="project" value="TreeGrafter"/>
</dbReference>
<dbReference type="PROSITE" id="PS00108">
    <property type="entry name" value="PROTEIN_KINASE_ST"/>
    <property type="match status" value="1"/>
</dbReference>
<name>A0A6A7AYZ0_9PLEO</name>
<evidence type="ECO:0000256" key="1">
    <source>
        <dbReference type="ARBA" id="ARBA00022679"/>
    </source>
</evidence>
<keyword evidence="4" id="KW-0067">ATP-binding</keyword>
<evidence type="ECO:0000259" key="5">
    <source>
        <dbReference type="PROSITE" id="PS50011"/>
    </source>
</evidence>
<feature type="non-terminal residue" evidence="6">
    <location>
        <position position="1"/>
    </location>
</feature>
<dbReference type="AlphaFoldDB" id="A0A6A7AYZ0"/>
<feature type="domain" description="Protein kinase" evidence="5">
    <location>
        <begin position="22"/>
        <end position="303"/>
    </location>
</feature>
<dbReference type="PANTHER" id="PTHR44329">
    <property type="entry name" value="SERINE/THREONINE-PROTEIN KINASE TNNI3K-RELATED"/>
    <property type="match status" value="1"/>
</dbReference>
<organism evidence="6 7">
    <name type="scientific">Plenodomus tracheiphilus IPT5</name>
    <dbReference type="NCBI Taxonomy" id="1408161"/>
    <lineage>
        <taxon>Eukaryota</taxon>
        <taxon>Fungi</taxon>
        <taxon>Dikarya</taxon>
        <taxon>Ascomycota</taxon>
        <taxon>Pezizomycotina</taxon>
        <taxon>Dothideomycetes</taxon>
        <taxon>Pleosporomycetidae</taxon>
        <taxon>Pleosporales</taxon>
        <taxon>Pleosporineae</taxon>
        <taxon>Leptosphaeriaceae</taxon>
        <taxon>Plenodomus</taxon>
    </lineage>
</organism>
<dbReference type="InterPro" id="IPR051681">
    <property type="entry name" value="Ser/Thr_Kinases-Pseudokinases"/>
</dbReference>